<evidence type="ECO:0000313" key="2">
    <source>
        <dbReference type="Proteomes" id="UP000821845"/>
    </source>
</evidence>
<comment type="caution">
    <text evidence="1">The sequence shown here is derived from an EMBL/GenBank/DDBJ whole genome shotgun (WGS) entry which is preliminary data.</text>
</comment>
<proteinExistence type="predicted"/>
<accession>A0ACB7SCB4</accession>
<dbReference type="EMBL" id="CM023485">
    <property type="protein sequence ID" value="KAH6930384.1"/>
    <property type="molecule type" value="Genomic_DNA"/>
</dbReference>
<dbReference type="Proteomes" id="UP000821845">
    <property type="component" value="Chromosome 5"/>
</dbReference>
<sequence>MEDGTSSPPNRAAPVTKARKKSAREKGQGKSPGSSGKKSALKDAAQPGIVRQKKSPSPHKIHPGTVPLREKKRRSQEAKSGTASPAASVPSAEVLADVDPNVPSNAPEQQPVPLSSYPTSLASSPASTSPASSFVESEEAYASLQPNTPGKADSPASWYTLPGWNETPASNAAVSHPTPTKSVSQTRITVLQQASGTSAEAHSGSEVDKRVQQLPVAPEAHEQQPRKHFMMGPLTEQEPMSPGPRNEGNNLPAQKPSKFRTLRETLSSKFRKTPEKKRPVVVAHSPASVNYKSLVELAALIIVYFIGKPLRSHDIHNACASDICSRYAAFFRDSLNYSAEPCVDFNVFACSRWKPAYDFSLDFAIDMSKTHMKFMAQHLLRGQQTFSASSKPARFLRKCMGEKENPDSLGAINEFAKKLGIAWPYVAPSTRHGKYLHPLRVVFELSMKWSIDTWLSVTMRQRPVSERGLSADFYIASTTVPSEWLNFVHTLENNNARESYYRHFCQLYGVSVPERTQLQRALAVEKYVLTTLDNAEWAGPLGVAKKTTSEIKEMTRNVTLEEWADLVRQLAVNVTDPETAHFYVTNVNLINAIDDIFYHRSCDDIMEHLAWWFAQGYSLLGSSKALLVIAGSKETAQAIQAVECYNIVAEKFGLLLNAESAATMFTAIERRQLLEFFEQLIDHVKKFTRVSFWNEEGERYVSAKFKHLLVTLWPDMEDIEDVLSFNYTDFLELGNVTEASFMDYWLQASNLLQGMSYYDYEWMQYRWLPHEARLFVYEFWANKLTVLHPAVMAPLYYTNNTELQAANYGGLGASFLSSVLGMFNPSVIDQDTNGQTARLISKRGNLLLQNARHCGSRYVAHIKEFIALATAWYAFKLTDATSGRNSRSGELVIDSFRETRSFSHDQVFFLTYCRSRCSFRSSRTCNDVLAHFGAFATAFQCKANSPMRASDKCGLLPLLDSAFKKDGLT</sequence>
<keyword evidence="2" id="KW-1185">Reference proteome</keyword>
<name>A0ACB7SCB4_HYAAI</name>
<evidence type="ECO:0000313" key="1">
    <source>
        <dbReference type="EMBL" id="KAH6930384.1"/>
    </source>
</evidence>
<protein>
    <submittedName>
        <fullName evidence="1">Uncharacterized protein</fullName>
    </submittedName>
</protein>
<organism evidence="1 2">
    <name type="scientific">Hyalomma asiaticum</name>
    <name type="common">Tick</name>
    <dbReference type="NCBI Taxonomy" id="266040"/>
    <lineage>
        <taxon>Eukaryota</taxon>
        <taxon>Metazoa</taxon>
        <taxon>Ecdysozoa</taxon>
        <taxon>Arthropoda</taxon>
        <taxon>Chelicerata</taxon>
        <taxon>Arachnida</taxon>
        <taxon>Acari</taxon>
        <taxon>Parasitiformes</taxon>
        <taxon>Ixodida</taxon>
        <taxon>Ixodoidea</taxon>
        <taxon>Ixodidae</taxon>
        <taxon>Hyalomminae</taxon>
        <taxon>Hyalomma</taxon>
    </lineage>
</organism>
<reference evidence="1" key="1">
    <citation type="submission" date="2020-05" db="EMBL/GenBank/DDBJ databases">
        <title>Large-scale comparative analyses of tick genomes elucidate their genetic diversity and vector capacities.</title>
        <authorList>
            <person name="Jia N."/>
            <person name="Wang J."/>
            <person name="Shi W."/>
            <person name="Du L."/>
            <person name="Sun Y."/>
            <person name="Zhan W."/>
            <person name="Jiang J."/>
            <person name="Wang Q."/>
            <person name="Zhang B."/>
            <person name="Ji P."/>
            <person name="Sakyi L.B."/>
            <person name="Cui X."/>
            <person name="Yuan T."/>
            <person name="Jiang B."/>
            <person name="Yang W."/>
            <person name="Lam T.T.-Y."/>
            <person name="Chang Q."/>
            <person name="Ding S."/>
            <person name="Wang X."/>
            <person name="Zhu J."/>
            <person name="Ruan X."/>
            <person name="Zhao L."/>
            <person name="Wei J."/>
            <person name="Que T."/>
            <person name="Du C."/>
            <person name="Cheng J."/>
            <person name="Dai P."/>
            <person name="Han X."/>
            <person name="Huang E."/>
            <person name="Gao Y."/>
            <person name="Liu J."/>
            <person name="Shao H."/>
            <person name="Ye R."/>
            <person name="Li L."/>
            <person name="Wei W."/>
            <person name="Wang X."/>
            <person name="Wang C."/>
            <person name="Yang T."/>
            <person name="Huo Q."/>
            <person name="Li W."/>
            <person name="Guo W."/>
            <person name="Chen H."/>
            <person name="Zhou L."/>
            <person name="Ni X."/>
            <person name="Tian J."/>
            <person name="Zhou Y."/>
            <person name="Sheng Y."/>
            <person name="Liu T."/>
            <person name="Pan Y."/>
            <person name="Xia L."/>
            <person name="Li J."/>
            <person name="Zhao F."/>
            <person name="Cao W."/>
        </authorList>
    </citation>
    <scope>NUCLEOTIDE SEQUENCE</scope>
    <source>
        <strain evidence="1">Hyas-2018</strain>
    </source>
</reference>
<gene>
    <name evidence="1" type="ORF">HPB50_013169</name>
</gene>